<proteinExistence type="predicted"/>
<evidence type="ECO:0000256" key="1">
    <source>
        <dbReference type="SAM" id="MobiDB-lite"/>
    </source>
</evidence>
<protein>
    <submittedName>
        <fullName evidence="2">Uncharacterized protein</fullName>
    </submittedName>
</protein>
<reference evidence="2" key="1">
    <citation type="submission" date="2014-09" db="EMBL/GenBank/DDBJ databases">
        <authorList>
            <person name="Magalhaes I.L.F."/>
            <person name="Oliveira U."/>
            <person name="Santos F.R."/>
            <person name="Vidigal T.H.D.A."/>
            <person name="Brescovit A.D."/>
            <person name="Santos A.J."/>
        </authorList>
    </citation>
    <scope>NUCLEOTIDE SEQUENCE</scope>
    <source>
        <tissue evidence="2">Shoot tissue taken approximately 20 cm above the soil surface</tissue>
    </source>
</reference>
<feature type="region of interest" description="Disordered" evidence="1">
    <location>
        <begin position="1"/>
        <end position="41"/>
    </location>
</feature>
<feature type="compositionally biased region" description="Low complexity" evidence="1">
    <location>
        <begin position="23"/>
        <end position="34"/>
    </location>
</feature>
<name>A0A0A9CZ84_ARUDO</name>
<sequence>MSSSITASIPPRSANLGPFSPLTTPSATGASGLASPPPPPSDVMRRRAFSAVTSISSCWLVLGFRLGVWEAYWERSMDLVTSKAGGGGEWAAWSETDVEEEVLAWASLRRRRRREAADSSSSEPEDEGGGREDRTRRTAVMKGSNFWRRSSGWWMRRVLATSSAEEPETARPPSRMRRRSFHSKDAIWHRPAIP</sequence>
<organism evidence="2">
    <name type="scientific">Arundo donax</name>
    <name type="common">Giant reed</name>
    <name type="synonym">Donax arundinaceus</name>
    <dbReference type="NCBI Taxonomy" id="35708"/>
    <lineage>
        <taxon>Eukaryota</taxon>
        <taxon>Viridiplantae</taxon>
        <taxon>Streptophyta</taxon>
        <taxon>Embryophyta</taxon>
        <taxon>Tracheophyta</taxon>
        <taxon>Spermatophyta</taxon>
        <taxon>Magnoliopsida</taxon>
        <taxon>Liliopsida</taxon>
        <taxon>Poales</taxon>
        <taxon>Poaceae</taxon>
        <taxon>PACMAD clade</taxon>
        <taxon>Arundinoideae</taxon>
        <taxon>Arundineae</taxon>
        <taxon>Arundo</taxon>
    </lineage>
</organism>
<reference evidence="2" key="2">
    <citation type="journal article" date="2015" name="Data Brief">
        <title>Shoot transcriptome of the giant reed, Arundo donax.</title>
        <authorList>
            <person name="Barrero R.A."/>
            <person name="Guerrero F.D."/>
            <person name="Moolhuijzen P."/>
            <person name="Goolsby J.A."/>
            <person name="Tidwell J."/>
            <person name="Bellgard S.E."/>
            <person name="Bellgard M.I."/>
        </authorList>
    </citation>
    <scope>NUCLEOTIDE SEQUENCE</scope>
    <source>
        <tissue evidence="2">Shoot tissue taken approximately 20 cm above the soil surface</tissue>
    </source>
</reference>
<dbReference type="EMBL" id="GBRH01216301">
    <property type="protein sequence ID" value="JAD81594.1"/>
    <property type="molecule type" value="Transcribed_RNA"/>
</dbReference>
<accession>A0A0A9CZ84</accession>
<dbReference type="AlphaFoldDB" id="A0A0A9CZ84"/>
<feature type="region of interest" description="Disordered" evidence="1">
    <location>
        <begin position="114"/>
        <end position="138"/>
    </location>
</feature>
<evidence type="ECO:0000313" key="2">
    <source>
        <dbReference type="EMBL" id="JAD81594.1"/>
    </source>
</evidence>
<feature type="region of interest" description="Disordered" evidence="1">
    <location>
        <begin position="161"/>
        <end position="194"/>
    </location>
</feature>